<dbReference type="InterPro" id="IPR041694">
    <property type="entry name" value="ADH_N_2"/>
</dbReference>
<dbReference type="InterPro" id="IPR036291">
    <property type="entry name" value="NAD(P)-bd_dom_sf"/>
</dbReference>
<organism evidence="5">
    <name type="scientific">Anthurium amnicola</name>
    <dbReference type="NCBI Taxonomy" id="1678845"/>
    <lineage>
        <taxon>Eukaryota</taxon>
        <taxon>Viridiplantae</taxon>
        <taxon>Streptophyta</taxon>
        <taxon>Embryophyta</taxon>
        <taxon>Tracheophyta</taxon>
        <taxon>Spermatophyta</taxon>
        <taxon>Magnoliopsida</taxon>
        <taxon>Liliopsida</taxon>
        <taxon>Araceae</taxon>
        <taxon>Pothoideae</taxon>
        <taxon>Potheae</taxon>
        <taxon>Anthurium</taxon>
    </lineage>
</organism>
<dbReference type="Gene3D" id="3.90.180.10">
    <property type="entry name" value="Medium-chain alcohol dehydrogenases, catalytic domain"/>
    <property type="match status" value="1"/>
</dbReference>
<dbReference type="Pfam" id="PF00107">
    <property type="entry name" value="ADH_zinc_N"/>
    <property type="match status" value="1"/>
</dbReference>
<dbReference type="SUPFAM" id="SSF51735">
    <property type="entry name" value="NAD(P)-binding Rossmann-fold domains"/>
    <property type="match status" value="1"/>
</dbReference>
<name>A0A1D1YSM8_9ARAE</name>
<evidence type="ECO:0000313" key="5">
    <source>
        <dbReference type="EMBL" id="JAT57619.1"/>
    </source>
</evidence>
<dbReference type="FunFam" id="3.40.50.720:FF:000121">
    <property type="entry name" value="Prostaglandin reductase 2"/>
    <property type="match status" value="1"/>
</dbReference>
<evidence type="ECO:0000256" key="2">
    <source>
        <dbReference type="ARBA" id="ARBA00023002"/>
    </source>
</evidence>
<dbReference type="EMBL" id="GDJX01010317">
    <property type="protein sequence ID" value="JAT57619.1"/>
    <property type="molecule type" value="Transcribed_RNA"/>
</dbReference>
<feature type="domain" description="Alcohol dehydrogenase-like C-terminal" evidence="3">
    <location>
        <begin position="169"/>
        <end position="305"/>
    </location>
</feature>
<dbReference type="Gene3D" id="3.40.50.720">
    <property type="entry name" value="NAD(P)-binding Rossmann-like Domain"/>
    <property type="match status" value="1"/>
</dbReference>
<proteinExistence type="predicted"/>
<evidence type="ECO:0000259" key="3">
    <source>
        <dbReference type="Pfam" id="PF00107"/>
    </source>
</evidence>
<dbReference type="SUPFAM" id="SSF50129">
    <property type="entry name" value="GroES-like"/>
    <property type="match status" value="1"/>
</dbReference>
<dbReference type="InterPro" id="IPR045010">
    <property type="entry name" value="MDR_fam"/>
</dbReference>
<evidence type="ECO:0000256" key="1">
    <source>
        <dbReference type="ARBA" id="ARBA00011738"/>
    </source>
</evidence>
<comment type="subunit">
    <text evidence="1">Homodimer.</text>
</comment>
<dbReference type="InterPro" id="IPR011032">
    <property type="entry name" value="GroES-like_sf"/>
</dbReference>
<dbReference type="GO" id="GO:0032440">
    <property type="term" value="F:2-alkenal reductase [NAD(P)H] activity"/>
    <property type="evidence" value="ECO:0007669"/>
    <property type="project" value="TreeGrafter"/>
</dbReference>
<sequence length="355" mass="39346">MAGMLEVKEWVLISYADEGLPTTDHLQLRERKLVVDDGSIPEGHVVVRLLWLSIDPYLRSRMTGRSDGLYVSQFELNEVIESFGIGRIIFSKADSYQIGDIVINPFSPVSDYCVIPVHGLRKIQADAEISHLDYLNALGVPGFSAWVGMCIIGDPKPGDNVFITAAAGGVGVFAGQLAKIKGCRVVGSTGTDEKVQLLKVEFKYDDAFNYKKEPDLDAALSKYFPNGIDVYFDNVGGKTLEVVLNHLNLHSRIVACGMISQYNQMWTDREGVRNLLNIVGKCVKMQGFMIGHHLQHFETFLKEMSSYIKQGNIASKTKIYHGIEKFLESMVSVFSSTNNGKVILQVDKDATLDGI</sequence>
<dbReference type="PANTHER" id="PTHR43205">
    <property type="entry name" value="PROSTAGLANDIN REDUCTASE"/>
    <property type="match status" value="1"/>
</dbReference>
<accession>A0A1D1YSM8</accession>
<gene>
    <name evidence="5" type="primary">P1_2</name>
    <name evidence="5" type="ORF">g.124927</name>
</gene>
<dbReference type="AlphaFoldDB" id="A0A1D1YSM8"/>
<protein>
    <submittedName>
        <fullName evidence="5">NADP-dependent alkenal double bond reductase P1</fullName>
    </submittedName>
</protein>
<dbReference type="InterPro" id="IPR013149">
    <property type="entry name" value="ADH-like_C"/>
</dbReference>
<dbReference type="PANTHER" id="PTHR43205:SF80">
    <property type="entry name" value="2-ALKENAL REDUCTASE (NADP(+)-DEPENDENT)-LIKE"/>
    <property type="match status" value="1"/>
</dbReference>
<reference evidence="5" key="1">
    <citation type="submission" date="2015-07" db="EMBL/GenBank/DDBJ databases">
        <title>Transcriptome Assembly of Anthurium amnicola.</title>
        <authorList>
            <person name="Suzuki J."/>
        </authorList>
    </citation>
    <scope>NUCLEOTIDE SEQUENCE</scope>
</reference>
<evidence type="ECO:0000259" key="4">
    <source>
        <dbReference type="Pfam" id="PF16884"/>
    </source>
</evidence>
<feature type="domain" description="Oxidoreductase N-terminal" evidence="4">
    <location>
        <begin position="8"/>
        <end position="123"/>
    </location>
</feature>
<dbReference type="Pfam" id="PF16884">
    <property type="entry name" value="ADH_N_2"/>
    <property type="match status" value="1"/>
</dbReference>
<keyword evidence="2" id="KW-0560">Oxidoreductase</keyword>